<protein>
    <submittedName>
        <fullName evidence="9">Uncharacterized protein</fullName>
    </submittedName>
</protein>
<dbReference type="PROSITE" id="PS50835">
    <property type="entry name" value="IG_LIKE"/>
    <property type="match status" value="4"/>
</dbReference>
<organism evidence="9 10">
    <name type="scientific">Ridgeia piscesae</name>
    <name type="common">Tubeworm</name>
    <dbReference type="NCBI Taxonomy" id="27915"/>
    <lineage>
        <taxon>Eukaryota</taxon>
        <taxon>Metazoa</taxon>
        <taxon>Spiralia</taxon>
        <taxon>Lophotrochozoa</taxon>
        <taxon>Annelida</taxon>
        <taxon>Polychaeta</taxon>
        <taxon>Sedentaria</taxon>
        <taxon>Canalipalpata</taxon>
        <taxon>Sabellida</taxon>
        <taxon>Siboglinidae</taxon>
        <taxon>Ridgeia</taxon>
    </lineage>
</organism>
<feature type="domain" description="Ig-like" evidence="7">
    <location>
        <begin position="456"/>
        <end position="535"/>
    </location>
</feature>
<keyword evidence="10" id="KW-1185">Reference proteome</keyword>
<dbReference type="Proteomes" id="UP001209878">
    <property type="component" value="Unassembled WGS sequence"/>
</dbReference>
<dbReference type="Pfam" id="PF00041">
    <property type="entry name" value="fn3"/>
    <property type="match status" value="1"/>
</dbReference>
<dbReference type="InterPro" id="IPR013783">
    <property type="entry name" value="Ig-like_fold"/>
</dbReference>
<dbReference type="AlphaFoldDB" id="A0AAD9KVG9"/>
<evidence type="ECO:0000256" key="1">
    <source>
        <dbReference type="ARBA" id="ARBA00004479"/>
    </source>
</evidence>
<dbReference type="InterPro" id="IPR003599">
    <property type="entry name" value="Ig_sub"/>
</dbReference>
<sequence length="1064" mass="116390">METTLVTKANPVSVRIWDRYRRGPRFIRILDRSNLGPPQRVLFGGAGLVVPPFAVYDSQASTKMERQHGNPKGYNKPVTWKKGDVVLHSSSRHQLSDRVLTISSLNHTVDDGHYSCAAQNEAEIRDFSAKFHLQIHYKPIVSVVTPDPVVENTSVTITCQSQEARPAVTSVTWKKGQEVISVTTDSKYTGGTVQTPSLTIGSVLKTDAGEYTCQLGNDVGHSTASVTLEVWYKPYGQATVAPEDVTIAVGGQVSLTCHAPSESGHPTASWFTWSKDNGNFSSNTTDSLRLTPTEVTESGKYRCTAGNFIGESDQSDWTTVTVQAPAKLEFPHLVNIHRSPAFDDTNFNMTCTVSGSGDLMVQWSKDRMSVDTDDFTVTSVRVTGGKYMYGQTEAKDSTLMWQVTKKVRYFTCNNITHFDGNYTCAVSTQTAGATTRDESKAFIVYVQYEARWSSGPTLTAAAPNDTSKEIVCSVCANPQPTFLWTFKNETLRQGIQVVGNKITLNQVTRDDFGVYQCLTNNTINGEDRMAAFEINLVESGPAREPLGFTILSNHTSVALTLQWYPGFDGGHPPQTFTLQYRASTEVTLRTWRDIFSYTTDGVSRYQATVTGLRPQTEYVFSLYAENSRPPAQGPNRSETVTQTGSTIAVSVIIFYQPDGGEEAHYPPEGSVAAEEREVVIKGNFDVKATMLMVSKDNEVVDGYSNVACEAAQEAEDGNGGVEYAQVNKAKTTKGKKNKANVTGDGDDDDGDVVYTDVVGANSSHVNKMKKPSKETTKDHDDDEDDDGDVVYTEVTVKSKQEKGKEVEKKQDGKNPPVAPKPIGKGNQVGTGKKQKPGKSGKTDNPTTAPKPKEQNKKGKTPKKLASKNSDSLALGIIIIMDIQQLLYHLIWPCGGSVGVLAESLKVRLALCAATEKMLIIDRYTEISAEDHERQRLHDTGVMFRDTQLLRGSHSRCSAAGESAPSPFWPLEDVVQDVPFANEEDDDTGHDYLCPRTQAPVSPIVTRPSNLYPLDIPRQVVVLPPLLTRKLCPCSAMSGDEGDAASGCAMFWKSDSVFGFESVPP</sequence>
<keyword evidence="3" id="KW-1015">Disulfide bond</keyword>
<keyword evidence="2" id="KW-0472">Membrane</keyword>
<name>A0AAD9KVG9_RIDPI</name>
<feature type="domain" description="Ig-like" evidence="7">
    <location>
        <begin position="325"/>
        <end position="434"/>
    </location>
</feature>
<dbReference type="SUPFAM" id="SSF48726">
    <property type="entry name" value="Immunoglobulin"/>
    <property type="match status" value="4"/>
</dbReference>
<comment type="subcellular location">
    <subcellularLocation>
        <location evidence="1">Membrane</location>
        <topology evidence="1">Single-pass type I membrane protein</topology>
    </subcellularLocation>
</comment>
<feature type="region of interest" description="Disordered" evidence="6">
    <location>
        <begin position="730"/>
        <end position="866"/>
    </location>
</feature>
<accession>A0AAD9KVG9</accession>
<dbReference type="EMBL" id="JAODUO010000560">
    <property type="protein sequence ID" value="KAK2178124.1"/>
    <property type="molecule type" value="Genomic_DNA"/>
</dbReference>
<evidence type="ECO:0000313" key="9">
    <source>
        <dbReference type="EMBL" id="KAK2178124.1"/>
    </source>
</evidence>
<proteinExistence type="predicted"/>
<comment type="caution">
    <text evidence="9">The sequence shown here is derived from an EMBL/GenBank/DDBJ whole genome shotgun (WGS) entry which is preliminary data.</text>
</comment>
<evidence type="ECO:0000256" key="6">
    <source>
        <dbReference type="SAM" id="MobiDB-lite"/>
    </source>
</evidence>
<feature type="compositionally biased region" description="Basic and acidic residues" evidence="6">
    <location>
        <begin position="796"/>
        <end position="812"/>
    </location>
</feature>
<evidence type="ECO:0000313" key="10">
    <source>
        <dbReference type="Proteomes" id="UP001209878"/>
    </source>
</evidence>
<dbReference type="PROSITE" id="PS50853">
    <property type="entry name" value="FN3"/>
    <property type="match status" value="1"/>
</dbReference>
<keyword evidence="4" id="KW-0325">Glycoprotein</keyword>
<dbReference type="Gene3D" id="2.60.40.10">
    <property type="entry name" value="Immunoglobulins"/>
    <property type="match status" value="5"/>
</dbReference>
<dbReference type="InterPro" id="IPR003598">
    <property type="entry name" value="Ig_sub2"/>
</dbReference>
<dbReference type="Pfam" id="PF13895">
    <property type="entry name" value="Ig_2"/>
    <property type="match status" value="1"/>
</dbReference>
<dbReference type="CDD" id="cd00096">
    <property type="entry name" value="Ig"/>
    <property type="match status" value="1"/>
</dbReference>
<dbReference type="InterPro" id="IPR036116">
    <property type="entry name" value="FN3_sf"/>
</dbReference>
<keyword evidence="5" id="KW-0393">Immunoglobulin domain</keyword>
<dbReference type="SMART" id="SM00408">
    <property type="entry name" value="IGc2"/>
    <property type="match status" value="4"/>
</dbReference>
<dbReference type="Pfam" id="PF13927">
    <property type="entry name" value="Ig_3"/>
    <property type="match status" value="2"/>
</dbReference>
<dbReference type="SMART" id="SM00060">
    <property type="entry name" value="FN3"/>
    <property type="match status" value="1"/>
</dbReference>
<evidence type="ECO:0000256" key="5">
    <source>
        <dbReference type="ARBA" id="ARBA00023319"/>
    </source>
</evidence>
<dbReference type="SMART" id="SM00409">
    <property type="entry name" value="IG"/>
    <property type="match status" value="5"/>
</dbReference>
<evidence type="ECO:0000256" key="2">
    <source>
        <dbReference type="ARBA" id="ARBA00023136"/>
    </source>
</evidence>
<dbReference type="CDD" id="cd00063">
    <property type="entry name" value="FN3"/>
    <property type="match status" value="1"/>
</dbReference>
<dbReference type="InterPro" id="IPR003961">
    <property type="entry name" value="FN3_dom"/>
</dbReference>
<dbReference type="SUPFAM" id="SSF49265">
    <property type="entry name" value="Fibronectin type III"/>
    <property type="match status" value="1"/>
</dbReference>
<feature type="domain" description="Ig-like" evidence="7">
    <location>
        <begin position="234"/>
        <end position="321"/>
    </location>
</feature>
<dbReference type="PANTHER" id="PTHR11640">
    <property type="entry name" value="NEPHRIN"/>
    <property type="match status" value="1"/>
</dbReference>
<evidence type="ECO:0000259" key="7">
    <source>
        <dbReference type="PROSITE" id="PS50835"/>
    </source>
</evidence>
<feature type="domain" description="Fibronectin type-III" evidence="8">
    <location>
        <begin position="544"/>
        <end position="646"/>
    </location>
</feature>
<evidence type="ECO:0000256" key="4">
    <source>
        <dbReference type="ARBA" id="ARBA00023180"/>
    </source>
</evidence>
<dbReference type="InterPro" id="IPR036179">
    <property type="entry name" value="Ig-like_dom_sf"/>
</dbReference>
<gene>
    <name evidence="9" type="ORF">NP493_561g01013</name>
</gene>
<evidence type="ECO:0000259" key="8">
    <source>
        <dbReference type="PROSITE" id="PS50853"/>
    </source>
</evidence>
<evidence type="ECO:0000256" key="3">
    <source>
        <dbReference type="ARBA" id="ARBA00023157"/>
    </source>
</evidence>
<dbReference type="InterPro" id="IPR051275">
    <property type="entry name" value="Cell_adhesion_signaling"/>
</dbReference>
<feature type="domain" description="Ig-like" evidence="7">
    <location>
        <begin position="139"/>
        <end position="229"/>
    </location>
</feature>
<dbReference type="GO" id="GO:0016020">
    <property type="term" value="C:membrane"/>
    <property type="evidence" value="ECO:0007669"/>
    <property type="project" value="UniProtKB-SubCell"/>
</dbReference>
<reference evidence="9" key="1">
    <citation type="journal article" date="2023" name="Mol. Biol. Evol.">
        <title>Third-Generation Sequencing Reveals the Adaptive Role of the Epigenome in Three Deep-Sea Polychaetes.</title>
        <authorList>
            <person name="Perez M."/>
            <person name="Aroh O."/>
            <person name="Sun Y."/>
            <person name="Lan Y."/>
            <person name="Juniper S.K."/>
            <person name="Young C.R."/>
            <person name="Angers B."/>
            <person name="Qian P.Y."/>
        </authorList>
    </citation>
    <scope>NUCLEOTIDE SEQUENCE</scope>
    <source>
        <strain evidence="9">R07B-5</strain>
    </source>
</reference>
<dbReference type="InterPro" id="IPR007110">
    <property type="entry name" value="Ig-like_dom"/>
</dbReference>
<dbReference type="PANTHER" id="PTHR11640:SF31">
    <property type="entry name" value="IRREGULAR CHIASM C-ROUGHEST PROTEIN-RELATED"/>
    <property type="match status" value="1"/>
</dbReference>